<sequence>MKLTSEVEMAFREKMLWASAAATVVIWGWYFLGFVRALEAPSFNVGGEIGKFLFAVVALVVVQVVAAIALAISSPADAQAPADDRDREFALLAYRAAFVTLSVLIATLTVVAPMTMATAPAWLGGRPGSLAPIVISNALLLSLVIAELVRSATQLFLYRRGS</sequence>
<proteinExistence type="predicted"/>
<dbReference type="Proteomes" id="UP001419910">
    <property type="component" value="Unassembled WGS sequence"/>
</dbReference>
<evidence type="ECO:0000313" key="2">
    <source>
        <dbReference type="EMBL" id="MEN2791785.1"/>
    </source>
</evidence>
<keyword evidence="1" id="KW-0812">Transmembrane</keyword>
<dbReference type="EMBL" id="JBDIME010000020">
    <property type="protein sequence ID" value="MEN2791785.1"/>
    <property type="molecule type" value="Genomic_DNA"/>
</dbReference>
<feature type="transmembrane region" description="Helical" evidence="1">
    <location>
        <begin position="129"/>
        <end position="149"/>
    </location>
</feature>
<keyword evidence="1" id="KW-1133">Transmembrane helix</keyword>
<feature type="transmembrane region" description="Helical" evidence="1">
    <location>
        <begin position="52"/>
        <end position="72"/>
    </location>
</feature>
<reference evidence="2 3" key="1">
    <citation type="submission" date="2024-05" db="EMBL/GenBank/DDBJ databases">
        <authorList>
            <person name="Liu Q."/>
            <person name="Xin Y.-H."/>
        </authorList>
    </citation>
    <scope>NUCLEOTIDE SEQUENCE [LARGE SCALE GENOMIC DNA]</scope>
    <source>
        <strain evidence="2 3">CGMCC 1.10181</strain>
    </source>
</reference>
<name>A0ABU9Y7K9_9SPHN</name>
<accession>A0ABU9Y7K9</accession>
<evidence type="ECO:0000256" key="1">
    <source>
        <dbReference type="SAM" id="Phobius"/>
    </source>
</evidence>
<protein>
    <recommendedName>
        <fullName evidence="4">DUF2975 domain-containing protein</fullName>
    </recommendedName>
</protein>
<keyword evidence="3" id="KW-1185">Reference proteome</keyword>
<comment type="caution">
    <text evidence="2">The sequence shown here is derived from an EMBL/GenBank/DDBJ whole genome shotgun (WGS) entry which is preliminary data.</text>
</comment>
<feature type="transmembrane region" description="Helical" evidence="1">
    <location>
        <begin position="92"/>
        <end position="117"/>
    </location>
</feature>
<organism evidence="2 3">
    <name type="scientific">Sphingomonas oligophenolica</name>
    <dbReference type="NCBI Taxonomy" id="301154"/>
    <lineage>
        <taxon>Bacteria</taxon>
        <taxon>Pseudomonadati</taxon>
        <taxon>Pseudomonadota</taxon>
        <taxon>Alphaproteobacteria</taxon>
        <taxon>Sphingomonadales</taxon>
        <taxon>Sphingomonadaceae</taxon>
        <taxon>Sphingomonas</taxon>
    </lineage>
</organism>
<gene>
    <name evidence="2" type="ORF">ABC974_19290</name>
</gene>
<dbReference type="RefSeq" id="WP_343892689.1">
    <property type="nucleotide sequence ID" value="NZ_BAAAEH010000061.1"/>
</dbReference>
<evidence type="ECO:0008006" key="4">
    <source>
        <dbReference type="Google" id="ProtNLM"/>
    </source>
</evidence>
<keyword evidence="1" id="KW-0472">Membrane</keyword>
<evidence type="ECO:0000313" key="3">
    <source>
        <dbReference type="Proteomes" id="UP001419910"/>
    </source>
</evidence>
<feature type="transmembrane region" description="Helical" evidence="1">
    <location>
        <begin position="15"/>
        <end position="32"/>
    </location>
</feature>